<evidence type="ECO:0000256" key="3">
    <source>
        <dbReference type="ARBA" id="ARBA00049244"/>
    </source>
</evidence>
<evidence type="ECO:0000259" key="5">
    <source>
        <dbReference type="SMART" id="SM00482"/>
    </source>
</evidence>
<keyword evidence="6" id="KW-0548">Nucleotidyltransferase</keyword>
<dbReference type="HOGENOM" id="CLU_012044_0_0_9"/>
<evidence type="ECO:0000313" key="7">
    <source>
        <dbReference type="Proteomes" id="UP000005316"/>
    </source>
</evidence>
<dbReference type="EC" id="2.7.7.7" evidence="1"/>
<dbReference type="AlphaFoldDB" id="F9DR50"/>
<evidence type="ECO:0000313" key="6">
    <source>
        <dbReference type="EMBL" id="EGQ26739.1"/>
    </source>
</evidence>
<dbReference type="InterPro" id="IPR001098">
    <property type="entry name" value="DNA-dir_DNA_pol_A_palm_dom"/>
</dbReference>
<evidence type="ECO:0000256" key="1">
    <source>
        <dbReference type="ARBA" id="ARBA00012417"/>
    </source>
</evidence>
<dbReference type="PANTHER" id="PTHR10133">
    <property type="entry name" value="DNA POLYMERASE I"/>
    <property type="match status" value="1"/>
</dbReference>
<dbReference type="eggNOG" id="COG0749">
    <property type="taxonomic scope" value="Bacteria"/>
</dbReference>
<dbReference type="Gene3D" id="1.10.150.20">
    <property type="entry name" value="5' to 3' exonuclease, C-terminal subdomain"/>
    <property type="match status" value="1"/>
</dbReference>
<dbReference type="SUPFAM" id="SSF51294">
    <property type="entry name" value="Hedgehog/intein (Hint) domain"/>
    <property type="match status" value="1"/>
</dbReference>
<accession>F9DR50</accession>
<dbReference type="Gene3D" id="3.30.70.370">
    <property type="match status" value="1"/>
</dbReference>
<dbReference type="Proteomes" id="UP000005316">
    <property type="component" value="Unassembled WGS sequence"/>
</dbReference>
<comment type="catalytic activity">
    <reaction evidence="3">
        <text>DNA(n) + a 2'-deoxyribonucleoside 5'-triphosphate = DNA(n+1) + diphosphate</text>
        <dbReference type="Rhea" id="RHEA:22508"/>
        <dbReference type="Rhea" id="RHEA-COMP:17339"/>
        <dbReference type="Rhea" id="RHEA-COMP:17340"/>
        <dbReference type="ChEBI" id="CHEBI:33019"/>
        <dbReference type="ChEBI" id="CHEBI:61560"/>
        <dbReference type="ChEBI" id="CHEBI:173112"/>
        <dbReference type="EC" id="2.7.7.7"/>
    </reaction>
</comment>
<gene>
    <name evidence="6" type="ORF">HMPREF9372_1280</name>
</gene>
<feature type="domain" description="DNA-directed DNA polymerase family A palm" evidence="5">
    <location>
        <begin position="373"/>
        <end position="926"/>
    </location>
</feature>
<dbReference type="RefSeq" id="WP_009766147.1">
    <property type="nucleotide sequence ID" value="NZ_GL982997.1"/>
</dbReference>
<keyword evidence="6" id="KW-0239">DNA-directed DNA polymerase</keyword>
<dbReference type="InterPro" id="IPR036844">
    <property type="entry name" value="Hint_dom_sf"/>
</dbReference>
<dbReference type="GO" id="GO:0003887">
    <property type="term" value="F:DNA-directed DNA polymerase activity"/>
    <property type="evidence" value="ECO:0007669"/>
    <property type="project" value="UniProtKB-KW"/>
</dbReference>
<proteinExistence type="predicted"/>
<protein>
    <recommendedName>
        <fullName evidence="1">DNA-directed DNA polymerase</fullName>
        <ecNumber evidence="1">2.7.7.7</ecNumber>
    </recommendedName>
</protein>
<dbReference type="InterPro" id="IPR002298">
    <property type="entry name" value="DNA_polymerase_A"/>
</dbReference>
<dbReference type="GO" id="GO:0006302">
    <property type="term" value="P:double-strand break repair"/>
    <property type="evidence" value="ECO:0007669"/>
    <property type="project" value="TreeGrafter"/>
</dbReference>
<dbReference type="GO" id="GO:0006261">
    <property type="term" value="P:DNA-templated DNA replication"/>
    <property type="evidence" value="ECO:0007669"/>
    <property type="project" value="InterPro"/>
</dbReference>
<sequence length="960" mass="109388">MAKISNLSCDIETYSSVDLRKSGVYRYAEADDFEVLLFAYSIDGEAVHVVDLANGEKIPKVITDAILDESVTKWAFNATFERVCLSRLIGLPQGEYLNPTSWKCTMVWSAYLGLPLSLEGAAIVTGADKQKLSEGKDLIRFFSIPCRPTKTNGGRTRNLPIHAPERWDNFKAYNKRDVETELAIQEKLSKFLMPEAEWDNYILDQIINDTGVKLDMKLVEKAIQGDDIIRQKVMEKMQSITHLDNPNSVLQLREWLKRKGVITDSLNKASVQELLQTTTGDVHEVLQLRGHLAKSSVKKYTAMENVIGKDGRARGLIQFYGANRTGRFAGRLIQVQNLPRNYLPDLEQARNLVRANQFDALEMLYDSVPDVLSQLIRTAFVPKRGHKFIIADFSSIERVVLAWLAGEKWVLDAYKRKEDLYIATASQMFGVPIDKIDKKDALRDKGKVADLACIAEGELVLTDKGLVPIEQITLEHKLWDGEHFVSHDGVIYKGMKEVISYGGLKATEDHLVWVEGKSEPVQFKEATSSGAHLLQTGDGRKTIRLGEDNQSREKMEQESQLLQGINPMCKLRTNPMDASKQPAKRPVKRLSTMLSTKTNSIMAGPQINCSETKMRKSKCSRLFKLRRTRDPVQIQFSSRSGTLDHRKLRSAEQKSRNRQNRQRWPLRARKHPICNKARKLCEQTDYRISGMEANRMALCKNGCNKEVISRYETRRNYRRCEKSSTRKEEELAANFRKVRVYDILNAGANHRFTVSNVLVHNCGYGGSVGALKAMGALDMGLDERELKPLVDSWRFANPKIVSFWWDVDRATKETVRKRQIYVTHGIQFEYQSGMMFIKLPSGRKLAYVKPRLGINSFGNESVSYEGIGATKKWERIFSYGPKFVENIVQAISRDLLCHALQRVHQEDFRIVMHVHDEIVVEAPTDVTVEYVSNLMIEPPSWAKGLMLRADGFEKDFYKKD</sequence>
<comment type="caution">
    <text evidence="6">The sequence shown here is derived from an EMBL/GenBank/DDBJ whole genome shotgun (WGS) entry which is preliminary data.</text>
</comment>
<dbReference type="SUPFAM" id="SSF56672">
    <property type="entry name" value="DNA/RNA polymerases"/>
    <property type="match status" value="2"/>
</dbReference>
<dbReference type="SMART" id="SM00482">
    <property type="entry name" value="POLAc"/>
    <property type="match status" value="1"/>
</dbReference>
<reference evidence="6 7" key="1">
    <citation type="submission" date="2011-04" db="EMBL/GenBank/DDBJ databases">
        <authorList>
            <person name="Muzny D."/>
            <person name="Qin X."/>
            <person name="Deng J."/>
            <person name="Jiang H."/>
            <person name="Liu Y."/>
            <person name="Qu J."/>
            <person name="Song X.-Z."/>
            <person name="Zhang L."/>
            <person name="Thornton R."/>
            <person name="Coyle M."/>
            <person name="Francisco L."/>
            <person name="Jackson L."/>
            <person name="Javaid M."/>
            <person name="Korchina V."/>
            <person name="Kovar C."/>
            <person name="Mata R."/>
            <person name="Mathew T."/>
            <person name="Ngo R."/>
            <person name="Nguyen L."/>
            <person name="Nguyen N."/>
            <person name="Okwuonu G."/>
            <person name="Ongeri F."/>
            <person name="Pham C."/>
            <person name="Simmons D."/>
            <person name="Wilczek-Boney K."/>
            <person name="Hale W."/>
            <person name="Jakkamsetti A."/>
            <person name="Pham P."/>
            <person name="Ruth R."/>
            <person name="San Lucas F."/>
            <person name="Warren J."/>
            <person name="Zhang J."/>
            <person name="Zhao Z."/>
            <person name="Zhou C."/>
            <person name="Zhu D."/>
            <person name="Lee S."/>
            <person name="Bess C."/>
            <person name="Blankenburg K."/>
            <person name="Forbes L."/>
            <person name="Fu Q."/>
            <person name="Gubbala S."/>
            <person name="Hirani K."/>
            <person name="Jayaseelan J.C."/>
            <person name="Lara F."/>
            <person name="Munidasa M."/>
            <person name="Palculict T."/>
            <person name="Patil S."/>
            <person name="Pu L.-L."/>
            <person name="Saada N."/>
            <person name="Tang L."/>
            <person name="Weissenberger G."/>
            <person name="Zhu Y."/>
            <person name="Hemphill L."/>
            <person name="Shang Y."/>
            <person name="Youmans B."/>
            <person name="Ayvaz T."/>
            <person name="Ross M."/>
            <person name="Santibanez J."/>
            <person name="Aqrawi P."/>
            <person name="Gross S."/>
            <person name="Joshi V."/>
            <person name="Fowler G."/>
            <person name="Nazareth L."/>
            <person name="Reid J."/>
            <person name="Worley K."/>
            <person name="Petrosino J."/>
            <person name="Highlander S."/>
            <person name="Gibbs R."/>
        </authorList>
    </citation>
    <scope>NUCLEOTIDE SEQUENCE [LARGE SCALE GENOMIC DNA]</scope>
    <source>
        <strain evidence="6 7">2681</strain>
    </source>
</reference>
<keyword evidence="6" id="KW-0808">Transferase</keyword>
<dbReference type="EMBL" id="AFPZ01000034">
    <property type="protein sequence ID" value="EGQ26739.1"/>
    <property type="molecule type" value="Genomic_DNA"/>
</dbReference>
<dbReference type="PROSITE" id="PS50818">
    <property type="entry name" value="INTEIN_C_TER"/>
    <property type="match status" value="1"/>
</dbReference>
<keyword evidence="2" id="KW-0235">DNA replication</keyword>
<evidence type="ECO:0000256" key="4">
    <source>
        <dbReference type="SAM" id="MobiDB-lite"/>
    </source>
</evidence>
<dbReference type="Pfam" id="PF00476">
    <property type="entry name" value="DNA_pol_A"/>
    <property type="match status" value="1"/>
</dbReference>
<dbReference type="PANTHER" id="PTHR10133:SF27">
    <property type="entry name" value="DNA POLYMERASE NU"/>
    <property type="match status" value="1"/>
</dbReference>
<feature type="compositionally biased region" description="Basic and acidic residues" evidence="4">
    <location>
        <begin position="642"/>
        <end position="655"/>
    </location>
</feature>
<dbReference type="InterPro" id="IPR043502">
    <property type="entry name" value="DNA/RNA_pol_sf"/>
</dbReference>
<name>F9DR50_9BACL</name>
<organism evidence="6 7">
    <name type="scientific">Sporosarcina newyorkensis 2681</name>
    <dbReference type="NCBI Taxonomy" id="1027292"/>
    <lineage>
        <taxon>Bacteria</taxon>
        <taxon>Bacillati</taxon>
        <taxon>Bacillota</taxon>
        <taxon>Bacilli</taxon>
        <taxon>Bacillales</taxon>
        <taxon>Caryophanaceae</taxon>
        <taxon>Sporosarcina</taxon>
    </lineage>
</organism>
<dbReference type="InterPro" id="IPR030934">
    <property type="entry name" value="Intein_C"/>
</dbReference>
<evidence type="ECO:0000256" key="2">
    <source>
        <dbReference type="ARBA" id="ARBA00022705"/>
    </source>
</evidence>
<dbReference type="GO" id="GO:0003677">
    <property type="term" value="F:DNA binding"/>
    <property type="evidence" value="ECO:0007669"/>
    <property type="project" value="InterPro"/>
</dbReference>
<feature type="region of interest" description="Disordered" evidence="4">
    <location>
        <begin position="636"/>
        <end position="664"/>
    </location>
</feature>